<reference evidence="2" key="1">
    <citation type="submission" date="2010-05" db="EMBL/GenBank/DDBJ databases">
        <title>The Genome Sequence of Magnaporthe poae strain ATCC 64411.</title>
        <authorList>
            <consortium name="The Broad Institute Genome Sequencing Platform"/>
            <consortium name="Broad Institute Genome Sequencing Center for Infectious Disease"/>
            <person name="Ma L.-J."/>
            <person name="Dead R."/>
            <person name="Young S."/>
            <person name="Zeng Q."/>
            <person name="Koehrsen M."/>
            <person name="Alvarado L."/>
            <person name="Berlin A."/>
            <person name="Chapman S.B."/>
            <person name="Chen Z."/>
            <person name="Freedman E."/>
            <person name="Gellesch M."/>
            <person name="Goldberg J."/>
            <person name="Griggs A."/>
            <person name="Gujja S."/>
            <person name="Heilman E.R."/>
            <person name="Heiman D."/>
            <person name="Hepburn T."/>
            <person name="Howarth C."/>
            <person name="Jen D."/>
            <person name="Larson L."/>
            <person name="Mehta T."/>
            <person name="Neiman D."/>
            <person name="Pearson M."/>
            <person name="Roberts A."/>
            <person name="Saif S."/>
            <person name="Shea T."/>
            <person name="Shenoy N."/>
            <person name="Sisk P."/>
            <person name="Stolte C."/>
            <person name="Sykes S."/>
            <person name="Walk T."/>
            <person name="White J."/>
            <person name="Yandava C."/>
            <person name="Haas B."/>
            <person name="Nusbaum C."/>
            <person name="Birren B."/>
        </authorList>
    </citation>
    <scope>NUCLEOTIDE SEQUENCE</scope>
    <source>
        <strain evidence="2">ATCC 64411</strain>
    </source>
</reference>
<evidence type="ECO:0000313" key="2">
    <source>
        <dbReference type="EMBL" id="KLU82211.1"/>
    </source>
</evidence>
<evidence type="ECO:0000256" key="1">
    <source>
        <dbReference type="SAM" id="MobiDB-lite"/>
    </source>
</evidence>
<dbReference type="AlphaFoldDB" id="A0A0C4DNA5"/>
<feature type="region of interest" description="Disordered" evidence="1">
    <location>
        <begin position="132"/>
        <end position="157"/>
    </location>
</feature>
<dbReference type="STRING" id="644358.A0A0C4DNA5"/>
<dbReference type="VEuPathDB" id="FungiDB:MAPG_01286"/>
<dbReference type="EMBL" id="ADBL01000301">
    <property type="status" value="NOT_ANNOTATED_CDS"/>
    <property type="molecule type" value="Genomic_DNA"/>
</dbReference>
<dbReference type="OrthoDB" id="21502at2759"/>
<organism evidence="3 4">
    <name type="scientific">Magnaporthiopsis poae (strain ATCC 64411 / 73-15)</name>
    <name type="common">Kentucky bluegrass fungus</name>
    <name type="synonym">Magnaporthe poae</name>
    <dbReference type="NCBI Taxonomy" id="644358"/>
    <lineage>
        <taxon>Eukaryota</taxon>
        <taxon>Fungi</taxon>
        <taxon>Dikarya</taxon>
        <taxon>Ascomycota</taxon>
        <taxon>Pezizomycotina</taxon>
        <taxon>Sordariomycetes</taxon>
        <taxon>Sordariomycetidae</taxon>
        <taxon>Magnaporthales</taxon>
        <taxon>Magnaporthaceae</taxon>
        <taxon>Magnaporthiopsis</taxon>
    </lineage>
</organism>
<dbReference type="EMBL" id="GL876966">
    <property type="protein sequence ID" value="KLU82211.1"/>
    <property type="molecule type" value="Genomic_DNA"/>
</dbReference>
<gene>
    <name evidence="2" type="ORF">MAPG_01286</name>
</gene>
<reference evidence="3" key="4">
    <citation type="journal article" date="2015" name="G3 (Bethesda)">
        <title>Genome sequences of three phytopathogenic species of the Magnaporthaceae family of fungi.</title>
        <authorList>
            <person name="Okagaki L.H."/>
            <person name="Nunes C.C."/>
            <person name="Sailsbery J."/>
            <person name="Clay B."/>
            <person name="Brown D."/>
            <person name="John T."/>
            <person name="Oh Y."/>
            <person name="Young N."/>
            <person name="Fitzgerald M."/>
            <person name="Haas B.J."/>
            <person name="Zeng Q."/>
            <person name="Young S."/>
            <person name="Adiconis X."/>
            <person name="Fan L."/>
            <person name="Levin J.Z."/>
            <person name="Mitchell T.K."/>
            <person name="Okubara P.A."/>
            <person name="Farman M.L."/>
            <person name="Kohn L.M."/>
            <person name="Birren B."/>
            <person name="Ma L.-J."/>
            <person name="Dean R.A."/>
        </authorList>
    </citation>
    <scope>NUCLEOTIDE SEQUENCE</scope>
    <source>
        <strain evidence="3">ATCC 64411 / 73-15</strain>
    </source>
</reference>
<dbReference type="Proteomes" id="UP000011715">
    <property type="component" value="Unassembled WGS sequence"/>
</dbReference>
<sequence length="214" mass="23742">MHRSSQGSSRPVSLGVVVNLRGRIPELPRGGASSSYVHNAIAYGFTRLGKVHRSSSLAEMAYRHRLAVMHMAEREAIETALGVIDHSFNHGNKPPMIGDPGDRPYIVSNWTAAWKDIDFSAASAVPEKTYEKKIKASPKKDEKTPPASPVEDGQPPKRLLVLGRAHTRDTPLRFVSMVMCKSHEGYWATFAATKKNMKKVEEFLSKDPLLATFF</sequence>
<evidence type="ECO:0000313" key="3">
    <source>
        <dbReference type="EnsemblFungi" id="MAPG_01286T0"/>
    </source>
</evidence>
<evidence type="ECO:0000313" key="4">
    <source>
        <dbReference type="Proteomes" id="UP000011715"/>
    </source>
</evidence>
<reference evidence="4" key="2">
    <citation type="submission" date="2010-05" db="EMBL/GenBank/DDBJ databases">
        <title>The genome sequence of Magnaporthe poae strain ATCC 64411.</title>
        <authorList>
            <person name="Ma L.-J."/>
            <person name="Dead R."/>
            <person name="Young S."/>
            <person name="Zeng Q."/>
            <person name="Koehrsen M."/>
            <person name="Alvarado L."/>
            <person name="Berlin A."/>
            <person name="Chapman S.B."/>
            <person name="Chen Z."/>
            <person name="Freedman E."/>
            <person name="Gellesch M."/>
            <person name="Goldberg J."/>
            <person name="Griggs A."/>
            <person name="Gujja S."/>
            <person name="Heilman E.R."/>
            <person name="Heiman D."/>
            <person name="Hepburn T."/>
            <person name="Howarth C."/>
            <person name="Jen D."/>
            <person name="Larson L."/>
            <person name="Mehta T."/>
            <person name="Neiman D."/>
            <person name="Pearson M."/>
            <person name="Roberts A."/>
            <person name="Saif S."/>
            <person name="Shea T."/>
            <person name="Shenoy N."/>
            <person name="Sisk P."/>
            <person name="Stolte C."/>
            <person name="Sykes S."/>
            <person name="Walk T."/>
            <person name="White J."/>
            <person name="Yandava C."/>
            <person name="Haas B."/>
            <person name="Nusbaum C."/>
            <person name="Birren B."/>
        </authorList>
    </citation>
    <scope>NUCLEOTIDE SEQUENCE [LARGE SCALE GENOMIC DNA]</scope>
    <source>
        <strain evidence="4">ATCC 64411 / 73-15</strain>
    </source>
</reference>
<protein>
    <submittedName>
        <fullName evidence="2 3">Uncharacterized protein</fullName>
    </submittedName>
</protein>
<name>A0A0C4DNA5_MAGP6</name>
<reference evidence="2" key="3">
    <citation type="submission" date="2011-03" db="EMBL/GenBank/DDBJ databases">
        <title>Annotation of Magnaporthe poae ATCC 64411.</title>
        <authorList>
            <person name="Ma L.-J."/>
            <person name="Dead R."/>
            <person name="Young S.K."/>
            <person name="Zeng Q."/>
            <person name="Gargeya S."/>
            <person name="Fitzgerald M."/>
            <person name="Haas B."/>
            <person name="Abouelleil A."/>
            <person name="Alvarado L."/>
            <person name="Arachchi H.M."/>
            <person name="Berlin A."/>
            <person name="Brown A."/>
            <person name="Chapman S.B."/>
            <person name="Chen Z."/>
            <person name="Dunbar C."/>
            <person name="Freedman E."/>
            <person name="Gearin G."/>
            <person name="Gellesch M."/>
            <person name="Goldberg J."/>
            <person name="Griggs A."/>
            <person name="Gujja S."/>
            <person name="Heiman D."/>
            <person name="Howarth C."/>
            <person name="Larson L."/>
            <person name="Lui A."/>
            <person name="MacDonald P.J.P."/>
            <person name="Mehta T."/>
            <person name="Montmayeur A."/>
            <person name="Murphy C."/>
            <person name="Neiman D."/>
            <person name="Pearson M."/>
            <person name="Priest M."/>
            <person name="Roberts A."/>
            <person name="Saif S."/>
            <person name="Shea T."/>
            <person name="Shenoy N."/>
            <person name="Sisk P."/>
            <person name="Stolte C."/>
            <person name="Sykes S."/>
            <person name="Yandava C."/>
            <person name="Wortman J."/>
            <person name="Nusbaum C."/>
            <person name="Birren B."/>
        </authorList>
    </citation>
    <scope>NUCLEOTIDE SEQUENCE</scope>
    <source>
        <strain evidence="2">ATCC 64411</strain>
    </source>
</reference>
<keyword evidence="4" id="KW-1185">Reference proteome</keyword>
<dbReference type="EnsemblFungi" id="MAPG_01286T0">
    <property type="protein sequence ID" value="MAPG_01286T0"/>
    <property type="gene ID" value="MAPG_01286"/>
</dbReference>
<feature type="compositionally biased region" description="Basic and acidic residues" evidence="1">
    <location>
        <begin position="132"/>
        <end position="144"/>
    </location>
</feature>
<dbReference type="InterPro" id="IPR023213">
    <property type="entry name" value="CAT-like_dom_sf"/>
</dbReference>
<dbReference type="eggNOG" id="ENOG502RI01">
    <property type="taxonomic scope" value="Eukaryota"/>
</dbReference>
<proteinExistence type="predicted"/>
<dbReference type="Gene3D" id="3.30.559.10">
    <property type="entry name" value="Chloramphenicol acetyltransferase-like domain"/>
    <property type="match status" value="1"/>
</dbReference>
<accession>A0A0C4DNA5</accession>
<reference evidence="3" key="5">
    <citation type="submission" date="2015-06" db="UniProtKB">
        <authorList>
            <consortium name="EnsemblFungi"/>
        </authorList>
    </citation>
    <scope>IDENTIFICATION</scope>
    <source>
        <strain evidence="3">ATCC 64411</strain>
    </source>
</reference>